<dbReference type="RefSeq" id="WP_057814902.1">
    <property type="nucleotide sequence ID" value="NZ_CP031598.1"/>
</dbReference>
<dbReference type="AlphaFoldDB" id="A0A5P3AAD4"/>
<evidence type="ECO:0000256" key="2">
    <source>
        <dbReference type="SAM" id="MobiDB-lite"/>
    </source>
</evidence>
<dbReference type="Proteomes" id="UP000325785">
    <property type="component" value="Chromosome"/>
</dbReference>
<dbReference type="OrthoDB" id="9806601at2"/>
<feature type="domain" description="FAD dependent oxidoreductase" evidence="3">
    <location>
        <begin position="34"/>
        <end position="384"/>
    </location>
</feature>
<dbReference type="InterPro" id="IPR036188">
    <property type="entry name" value="FAD/NAD-bd_sf"/>
</dbReference>
<keyword evidence="1 4" id="KW-0560">Oxidoreductase</keyword>
<reference evidence="4 5" key="1">
    <citation type="submission" date="2018-08" db="EMBL/GenBank/DDBJ databases">
        <title>Genetic Globetrotter - A new plasmid hitch-hiking vast phylogenetic and geographic distances.</title>
        <authorList>
            <person name="Vollmers J."/>
            <person name="Petersen J."/>
        </authorList>
    </citation>
    <scope>NUCLEOTIDE SEQUENCE [LARGE SCALE GENOMIC DNA]</scope>
    <source>
        <strain evidence="4 5">DSM 26383</strain>
    </source>
</reference>
<dbReference type="Gene3D" id="3.30.9.10">
    <property type="entry name" value="D-Amino Acid Oxidase, subunit A, domain 2"/>
    <property type="match status" value="1"/>
</dbReference>
<protein>
    <submittedName>
        <fullName evidence="4">Gamma-glutamylputrescine oxidoreductase</fullName>
        <ecNumber evidence="4">1.4.3.-</ecNumber>
    </submittedName>
</protein>
<dbReference type="InterPro" id="IPR006076">
    <property type="entry name" value="FAD-dep_OxRdtase"/>
</dbReference>
<evidence type="ECO:0000313" key="5">
    <source>
        <dbReference type="Proteomes" id="UP000325785"/>
    </source>
</evidence>
<proteinExistence type="predicted"/>
<dbReference type="Gene3D" id="3.50.50.60">
    <property type="entry name" value="FAD/NAD(P)-binding domain"/>
    <property type="match status" value="1"/>
</dbReference>
<dbReference type="SUPFAM" id="SSF51905">
    <property type="entry name" value="FAD/NAD(P)-binding domain"/>
    <property type="match status" value="1"/>
</dbReference>
<evidence type="ECO:0000313" key="4">
    <source>
        <dbReference type="EMBL" id="QEW25663.1"/>
    </source>
</evidence>
<feature type="region of interest" description="Disordered" evidence="2">
    <location>
        <begin position="1"/>
        <end position="24"/>
    </location>
</feature>
<evidence type="ECO:0000256" key="1">
    <source>
        <dbReference type="ARBA" id="ARBA00023002"/>
    </source>
</evidence>
<dbReference type="PANTHER" id="PTHR13847">
    <property type="entry name" value="SARCOSINE DEHYDROGENASE-RELATED"/>
    <property type="match status" value="1"/>
</dbReference>
<dbReference type="KEGG" id="rid:RIdsm_01450"/>
<evidence type="ECO:0000259" key="3">
    <source>
        <dbReference type="Pfam" id="PF01266"/>
    </source>
</evidence>
<dbReference type="PANTHER" id="PTHR13847:SF281">
    <property type="entry name" value="FAD DEPENDENT OXIDOREDUCTASE DOMAIN-CONTAINING PROTEIN"/>
    <property type="match status" value="1"/>
</dbReference>
<dbReference type="EMBL" id="CP031598">
    <property type="protein sequence ID" value="QEW25663.1"/>
    <property type="molecule type" value="Genomic_DNA"/>
</dbReference>
<name>A0A5P3AAD4_9RHOB</name>
<organism evidence="4 5">
    <name type="scientific">Roseovarius indicus</name>
    <dbReference type="NCBI Taxonomy" id="540747"/>
    <lineage>
        <taxon>Bacteria</taxon>
        <taxon>Pseudomonadati</taxon>
        <taxon>Pseudomonadota</taxon>
        <taxon>Alphaproteobacteria</taxon>
        <taxon>Rhodobacterales</taxon>
        <taxon>Roseobacteraceae</taxon>
        <taxon>Roseovarius</taxon>
    </lineage>
</organism>
<dbReference type="EC" id="1.4.3.-" evidence="4"/>
<dbReference type="GO" id="GO:0016491">
    <property type="term" value="F:oxidoreductase activity"/>
    <property type="evidence" value="ECO:0007669"/>
    <property type="project" value="UniProtKB-KW"/>
</dbReference>
<accession>A0A5P3AAD4</accession>
<dbReference type="GO" id="GO:0005737">
    <property type="term" value="C:cytoplasm"/>
    <property type="evidence" value="ECO:0007669"/>
    <property type="project" value="TreeGrafter"/>
</dbReference>
<sequence length="430" mass="45812">MRPSPETADNALYLHQAGPEPRFPPFERDGRTGIAIVGGGLTGLSTALHLAEAGHDVTVLEAEVPGWGASGRNGGQLNPGLKFNPSWFLEHFGEAQGRKIVDFAWSTVEETATLVERLGIDCGMRRCGTLRAATSEREAEAVRASYEDMRAHGMPLKWLDKADLAAETGHEVYHSAFLDPRGGEVNPLQLSRGLADAAAQRGAALHGASRVTALRRAGDGWELETNGATLRADRVLVACNGYADGLVPGLRQAAVPVFSSALASNPLSGSLAKTVFPSRRVLYEAGLVTVYYRVDPDGHLIIGGRGPMRPSSAASGMTAVANRAVELWPELAGHGWKHAWNGRVSITKDHLPHIHAPDTGLLIAYGYNGRGVALATALGQHLAAALADRSGASDLVIPPSSMRKIPFHPFWPIGVKAAVTFARLRARLLR</sequence>
<gene>
    <name evidence="4" type="primary">puuB_5</name>
    <name evidence="4" type="ORF">RIdsm_01450</name>
</gene>
<dbReference type="Pfam" id="PF01266">
    <property type="entry name" value="DAO"/>
    <property type="match status" value="1"/>
</dbReference>